<name>A0A137NWL9_CONC2</name>
<dbReference type="Proteomes" id="UP000070444">
    <property type="component" value="Unassembled WGS sequence"/>
</dbReference>
<dbReference type="EMBL" id="KQ964668">
    <property type="protein sequence ID" value="KXN67014.1"/>
    <property type="molecule type" value="Genomic_DNA"/>
</dbReference>
<accession>A0A137NWL9</accession>
<dbReference type="AlphaFoldDB" id="A0A137NWL9"/>
<gene>
    <name evidence="1" type="ORF">CONCODRAFT_87185</name>
</gene>
<protein>
    <recommendedName>
        <fullName evidence="3">F-box domain-containing protein</fullName>
    </recommendedName>
</protein>
<reference evidence="1 2" key="1">
    <citation type="journal article" date="2015" name="Genome Biol. Evol.">
        <title>Phylogenomic analyses indicate that early fungi evolved digesting cell walls of algal ancestors of land plants.</title>
        <authorList>
            <person name="Chang Y."/>
            <person name="Wang S."/>
            <person name="Sekimoto S."/>
            <person name="Aerts A.L."/>
            <person name="Choi C."/>
            <person name="Clum A."/>
            <person name="LaButti K.M."/>
            <person name="Lindquist E.A."/>
            <person name="Yee Ngan C."/>
            <person name="Ohm R.A."/>
            <person name="Salamov A.A."/>
            <person name="Grigoriev I.V."/>
            <person name="Spatafora J.W."/>
            <person name="Berbee M.L."/>
        </authorList>
    </citation>
    <scope>NUCLEOTIDE SEQUENCE [LARGE SCALE GENOMIC DNA]</scope>
    <source>
        <strain evidence="1 2">NRRL 28638</strain>
    </source>
</reference>
<evidence type="ECO:0000313" key="1">
    <source>
        <dbReference type="EMBL" id="KXN67014.1"/>
    </source>
</evidence>
<proteinExistence type="predicted"/>
<dbReference type="InterPro" id="IPR032675">
    <property type="entry name" value="LRR_dom_sf"/>
</dbReference>
<evidence type="ECO:0000313" key="2">
    <source>
        <dbReference type="Proteomes" id="UP000070444"/>
    </source>
</evidence>
<organism evidence="1 2">
    <name type="scientific">Conidiobolus coronatus (strain ATCC 28846 / CBS 209.66 / NRRL 28638)</name>
    <name type="common">Delacroixia coronata</name>
    <dbReference type="NCBI Taxonomy" id="796925"/>
    <lineage>
        <taxon>Eukaryota</taxon>
        <taxon>Fungi</taxon>
        <taxon>Fungi incertae sedis</taxon>
        <taxon>Zoopagomycota</taxon>
        <taxon>Entomophthoromycotina</taxon>
        <taxon>Entomophthoromycetes</taxon>
        <taxon>Entomophthorales</taxon>
        <taxon>Ancylistaceae</taxon>
        <taxon>Conidiobolus</taxon>
    </lineage>
</organism>
<evidence type="ECO:0008006" key="3">
    <source>
        <dbReference type="Google" id="ProtNLM"/>
    </source>
</evidence>
<dbReference type="Gene3D" id="3.80.10.10">
    <property type="entry name" value="Ribonuclease Inhibitor"/>
    <property type="match status" value="1"/>
</dbReference>
<keyword evidence="2" id="KW-1185">Reference proteome</keyword>
<sequence length="398" mass="46700">MNTTDNIEIKEFVDGIDWSTIPVINEISVYLNKPDTIELSKTCKYFRSKLSVRVFYQLTLFNQVYWSYREVNNIKLSGRRLKKLICAQIIEDLANKSKLVKKVVLTSRINPKLANLFFKKFKYCKSVIIDCKYDFKLATVYNILKHLNYLEVFFMEALYDHDPNGTLPPQNFKFPKTLKSIAVYPYILENNYIPAINDIDFSNYPNLIDWNITGKYDTDRFSYQQQPNIIHLYLCDVPIIDFSKFNSILSNNPQLKSLVYEIEAWSAEKLNTILTLPNLEKLLIINYSFDAFNLINFSLLSNSTIKMVIIECITPSTVIEELLTKLNSLEDVIFIRWNLHELMAINWKKFRGKFNSIIFGYSFYTENDVGDLFDSLKPSTKIIFDYNLKCVINYDLTF</sequence>